<feature type="compositionally biased region" description="Basic and acidic residues" evidence="1">
    <location>
        <begin position="245"/>
        <end position="260"/>
    </location>
</feature>
<comment type="caution">
    <text evidence="2">The sequence shown here is derived from an EMBL/GenBank/DDBJ whole genome shotgun (WGS) entry which is preliminary data.</text>
</comment>
<evidence type="ECO:0008006" key="4">
    <source>
        <dbReference type="Google" id="ProtNLM"/>
    </source>
</evidence>
<evidence type="ECO:0000313" key="3">
    <source>
        <dbReference type="Proteomes" id="UP000319663"/>
    </source>
</evidence>
<feature type="compositionally biased region" description="Low complexity" evidence="1">
    <location>
        <begin position="333"/>
        <end position="355"/>
    </location>
</feature>
<gene>
    <name evidence="2" type="ORF">MPDQ_006582</name>
</gene>
<organism evidence="2 3">
    <name type="scientific">Monascus purpureus</name>
    <name type="common">Red mold</name>
    <name type="synonym">Monascus anka</name>
    <dbReference type="NCBI Taxonomy" id="5098"/>
    <lineage>
        <taxon>Eukaryota</taxon>
        <taxon>Fungi</taxon>
        <taxon>Dikarya</taxon>
        <taxon>Ascomycota</taxon>
        <taxon>Pezizomycotina</taxon>
        <taxon>Eurotiomycetes</taxon>
        <taxon>Eurotiomycetidae</taxon>
        <taxon>Eurotiales</taxon>
        <taxon>Aspergillaceae</taxon>
        <taxon>Monascus</taxon>
    </lineage>
</organism>
<feature type="compositionally biased region" description="Basic and acidic residues" evidence="1">
    <location>
        <begin position="476"/>
        <end position="508"/>
    </location>
</feature>
<feature type="compositionally biased region" description="Polar residues" evidence="1">
    <location>
        <begin position="38"/>
        <end position="51"/>
    </location>
</feature>
<dbReference type="EMBL" id="VIFY01000006">
    <property type="protein sequence ID" value="TQB76805.1"/>
    <property type="molecule type" value="Genomic_DNA"/>
</dbReference>
<name>A0A507R4H8_MONPU</name>
<feature type="region of interest" description="Disordered" evidence="1">
    <location>
        <begin position="38"/>
        <end position="83"/>
    </location>
</feature>
<feature type="region of interest" description="Disordered" evidence="1">
    <location>
        <begin position="228"/>
        <end position="587"/>
    </location>
</feature>
<dbReference type="STRING" id="5098.A0A507R4H8"/>
<feature type="compositionally biased region" description="Polar residues" evidence="1">
    <location>
        <begin position="365"/>
        <end position="407"/>
    </location>
</feature>
<protein>
    <recommendedName>
        <fullName evidence="4">TeaA receptor TeaR</fullName>
    </recommendedName>
</protein>
<evidence type="ECO:0000256" key="1">
    <source>
        <dbReference type="SAM" id="MobiDB-lite"/>
    </source>
</evidence>
<proteinExistence type="predicted"/>
<feature type="compositionally biased region" description="Basic and acidic residues" evidence="1">
    <location>
        <begin position="294"/>
        <end position="306"/>
    </location>
</feature>
<sequence length="593" mass="65206">MVGPTAVYSGDTPTSPIENHSQWEYAVPLVRDSVDNYTKSLSSRDSNSLQGKFTKDRTSDLSQGSLLSKKPSKNLGSIRGRRDYTLNQNGGEIGSIRGVYGTETNAWSDNIRKSWDSNRFRTSFEKGDTAVDNVSLSEKDDPDSAHWIHRDKLARIESEELHQAAILYQRRFRSEKRRTGSRERGHESRGSSVNGSSVAPLALADQMEPWPSLSEEQQEYSEPMVLPADRVNGEPAPEDQQNWDLQDKPFENAAEERPQEDGASGVYRNPGLRKSSSRIPIATPSRLPVSSGRLGRDTPTQRDRTSTSESDTGTSSTKPRRSSEPLSLDPAESSKTSSSAPSGGSRPGSRGMQSQNSPAKKPSPKNGNAATPNSTNRKASATTGNRRVSSRTRTASGSNGQSLSRPATRSGDRIINRPEGDPPWLATMYKPDPRLPPEQQILPTHARRMQQEKWEREGRTPITYDREFAPLAITQDEGKPIKNETEAKTVAEEKTEPEEPKEKQEKQEQPSSASAPPFSETSQAPKSPDPNSRPTTSSGYRTIPRLQSTPTPAMGRIPSRNPNVTTPVQAPVQDEGENEKKKSKDGCGCCIVM</sequence>
<feature type="compositionally biased region" description="Basic and acidic residues" evidence="1">
    <location>
        <begin position="410"/>
        <end position="420"/>
    </location>
</feature>
<dbReference type="OrthoDB" id="418495at2759"/>
<reference evidence="2 3" key="1">
    <citation type="submission" date="2019-06" db="EMBL/GenBank/DDBJ databases">
        <title>Wine fermentation using esterase from Monascus purpureus.</title>
        <authorList>
            <person name="Geng C."/>
            <person name="Zhang Y."/>
        </authorList>
    </citation>
    <scope>NUCLEOTIDE SEQUENCE [LARGE SCALE GENOMIC DNA]</scope>
    <source>
        <strain evidence="2">HQ1</strain>
    </source>
</reference>
<keyword evidence="3" id="KW-1185">Reference proteome</keyword>
<accession>A0A507R4H8</accession>
<evidence type="ECO:0000313" key="2">
    <source>
        <dbReference type="EMBL" id="TQB76805.1"/>
    </source>
</evidence>
<feature type="compositionally biased region" description="Low complexity" evidence="1">
    <location>
        <begin position="307"/>
        <end position="317"/>
    </location>
</feature>
<feature type="region of interest" description="Disordered" evidence="1">
    <location>
        <begin position="172"/>
        <end position="198"/>
    </location>
</feature>
<feature type="compositionally biased region" description="Basic and acidic residues" evidence="1">
    <location>
        <begin position="177"/>
        <end position="189"/>
    </location>
</feature>
<feature type="compositionally biased region" description="Basic and acidic residues" evidence="1">
    <location>
        <begin position="449"/>
        <end position="468"/>
    </location>
</feature>
<feature type="compositionally biased region" description="Polar residues" evidence="1">
    <location>
        <begin position="519"/>
        <end position="551"/>
    </location>
</feature>
<dbReference type="Proteomes" id="UP000319663">
    <property type="component" value="Unassembled WGS sequence"/>
</dbReference>
<dbReference type="AlphaFoldDB" id="A0A507R4H8"/>